<dbReference type="EMBL" id="MYFO01000053">
    <property type="protein sequence ID" value="TFE83254.1"/>
    <property type="molecule type" value="Genomic_DNA"/>
</dbReference>
<accession>A0A4Y8PQT6</accession>
<dbReference type="RefSeq" id="WP_134757329.1">
    <property type="nucleotide sequence ID" value="NZ_MYFO02000009.1"/>
</dbReference>
<gene>
    <name evidence="1" type="ORF">B5M42_23390</name>
</gene>
<proteinExistence type="predicted"/>
<name>A0A4Y8PQT6_9BACL</name>
<protein>
    <submittedName>
        <fullName evidence="1">Uncharacterized protein</fullName>
    </submittedName>
</protein>
<dbReference type="Proteomes" id="UP000298246">
    <property type="component" value="Unassembled WGS sequence"/>
</dbReference>
<evidence type="ECO:0000313" key="1">
    <source>
        <dbReference type="EMBL" id="TFE83254.1"/>
    </source>
</evidence>
<keyword evidence="2" id="KW-1185">Reference proteome</keyword>
<comment type="caution">
    <text evidence="1">The sequence shown here is derived from an EMBL/GenBank/DDBJ whole genome shotgun (WGS) entry which is preliminary data.</text>
</comment>
<dbReference type="OrthoDB" id="2878419at2"/>
<dbReference type="AlphaFoldDB" id="A0A4Y8PQT6"/>
<evidence type="ECO:0000313" key="2">
    <source>
        <dbReference type="Proteomes" id="UP000298246"/>
    </source>
</evidence>
<sequence length="110" mass="12315">MNETLLIKHAVGGRTFIDTSARPLIYAVEAEGDGWRLAVQTPLTGDVEELLRWKDELNVFLFQTFADRPTLKIWFYVKDNGVAYDEAGGVLHIAASSRIDYVPDEFGGPK</sequence>
<reference evidence="1 2" key="1">
    <citation type="submission" date="2017-03" db="EMBL/GenBank/DDBJ databases">
        <title>Isolation of Levoglucosan Utilizing Bacteria.</title>
        <authorList>
            <person name="Arya A.S."/>
        </authorList>
    </citation>
    <scope>NUCLEOTIDE SEQUENCE [LARGE SCALE GENOMIC DNA]</scope>
    <source>
        <strain evidence="1 2">MEC069</strain>
    </source>
</reference>
<organism evidence="1 2">
    <name type="scientific">Paenibacillus athensensis</name>
    <dbReference type="NCBI Taxonomy" id="1967502"/>
    <lineage>
        <taxon>Bacteria</taxon>
        <taxon>Bacillati</taxon>
        <taxon>Bacillota</taxon>
        <taxon>Bacilli</taxon>
        <taxon>Bacillales</taxon>
        <taxon>Paenibacillaceae</taxon>
        <taxon>Paenibacillus</taxon>
    </lineage>
</organism>